<feature type="compositionally biased region" description="Basic and acidic residues" evidence="1">
    <location>
        <begin position="172"/>
        <end position="192"/>
    </location>
</feature>
<evidence type="ECO:0000313" key="4">
    <source>
        <dbReference type="Proteomes" id="UP001595665"/>
    </source>
</evidence>
<feature type="region of interest" description="Disordered" evidence="1">
    <location>
        <begin position="171"/>
        <end position="214"/>
    </location>
</feature>
<dbReference type="Proteomes" id="UP001595665">
    <property type="component" value="Unassembled WGS sequence"/>
</dbReference>
<proteinExistence type="predicted"/>
<evidence type="ECO:0000256" key="2">
    <source>
        <dbReference type="SAM" id="SignalP"/>
    </source>
</evidence>
<evidence type="ECO:0000313" key="3">
    <source>
        <dbReference type="EMBL" id="MFC3461004.1"/>
    </source>
</evidence>
<feature type="chain" id="PRO_5046084446" evidence="2">
    <location>
        <begin position="38"/>
        <end position="214"/>
    </location>
</feature>
<organism evidence="3 4">
    <name type="scientific">Massilia haematophila</name>
    <dbReference type="NCBI Taxonomy" id="457923"/>
    <lineage>
        <taxon>Bacteria</taxon>
        <taxon>Pseudomonadati</taxon>
        <taxon>Pseudomonadota</taxon>
        <taxon>Betaproteobacteria</taxon>
        <taxon>Burkholderiales</taxon>
        <taxon>Oxalobacteraceae</taxon>
        <taxon>Telluria group</taxon>
        <taxon>Massilia</taxon>
    </lineage>
</organism>
<gene>
    <name evidence="3" type="ORF">ACFOPH_22625</name>
</gene>
<keyword evidence="4" id="KW-1185">Reference proteome</keyword>
<reference evidence="4" key="1">
    <citation type="journal article" date="2019" name="Int. J. Syst. Evol. Microbiol.">
        <title>The Global Catalogue of Microorganisms (GCM) 10K type strain sequencing project: providing services to taxonomists for standard genome sequencing and annotation.</title>
        <authorList>
            <consortium name="The Broad Institute Genomics Platform"/>
            <consortium name="The Broad Institute Genome Sequencing Center for Infectious Disease"/>
            <person name="Wu L."/>
            <person name="Ma J."/>
        </authorList>
    </citation>
    <scope>NUCLEOTIDE SEQUENCE [LARGE SCALE GENOMIC DNA]</scope>
    <source>
        <strain evidence="4">CCM 7480</strain>
    </source>
</reference>
<accession>A0ABV7PP33</accession>
<evidence type="ECO:0000256" key="1">
    <source>
        <dbReference type="SAM" id="MobiDB-lite"/>
    </source>
</evidence>
<sequence length="214" mass="22512">MQDTRFASPFASRSLKRPLLLAALAAACALPLLPVQAGDGITINRTIQAADGGEPYALVRGADSAITGDAVASKRVKELKRSVQGDFLWFRDGGKEYVVQDAAALKRVGDAWAPMEAIGAQMGGQGAEMGRHGASMGALGAKMALAAVTFNEEKMEALGKQMEAAGKPMEAAGKKMEDLGKKMEQEQRKAEAVTRGVIQESLRNGTARPVAVRG</sequence>
<dbReference type="RefSeq" id="WP_312551822.1">
    <property type="nucleotide sequence ID" value="NZ_JBHRVV010000001.1"/>
</dbReference>
<comment type="caution">
    <text evidence="3">The sequence shown here is derived from an EMBL/GenBank/DDBJ whole genome shotgun (WGS) entry which is preliminary data.</text>
</comment>
<feature type="signal peptide" evidence="2">
    <location>
        <begin position="1"/>
        <end position="37"/>
    </location>
</feature>
<dbReference type="PROSITE" id="PS51257">
    <property type="entry name" value="PROKAR_LIPOPROTEIN"/>
    <property type="match status" value="1"/>
</dbReference>
<protein>
    <submittedName>
        <fullName evidence="3">Uncharacterized protein</fullName>
    </submittedName>
</protein>
<keyword evidence="2" id="KW-0732">Signal</keyword>
<dbReference type="EMBL" id="JBHRVV010000001">
    <property type="protein sequence ID" value="MFC3461004.1"/>
    <property type="molecule type" value="Genomic_DNA"/>
</dbReference>
<name>A0ABV7PP33_9BURK</name>